<dbReference type="Proteomes" id="UP000606935">
    <property type="component" value="Unassembled WGS sequence"/>
</dbReference>
<comment type="caution">
    <text evidence="2">The sequence shown here is derived from an EMBL/GenBank/DDBJ whole genome shotgun (WGS) entry which is preliminary data.</text>
</comment>
<reference evidence="2" key="2">
    <citation type="submission" date="2020-09" db="EMBL/GenBank/DDBJ databases">
        <authorList>
            <person name="Sun Q."/>
            <person name="Zhou Y."/>
        </authorList>
    </citation>
    <scope>NUCLEOTIDE SEQUENCE</scope>
    <source>
        <strain evidence="2">CGMCC 1.7086</strain>
    </source>
</reference>
<name>A0A917Z410_9ALTE</name>
<keyword evidence="3" id="KW-1185">Reference proteome</keyword>
<accession>A0A917Z410</accession>
<feature type="signal peptide" evidence="1">
    <location>
        <begin position="1"/>
        <end position="21"/>
    </location>
</feature>
<protein>
    <recommendedName>
        <fullName evidence="4">PEP-CTERM protein-sorting domain-containing protein</fullName>
    </recommendedName>
</protein>
<evidence type="ECO:0000256" key="1">
    <source>
        <dbReference type="SAM" id="SignalP"/>
    </source>
</evidence>
<reference evidence="2" key="1">
    <citation type="journal article" date="2014" name="Int. J. Syst. Evol. Microbiol.">
        <title>Complete genome sequence of Corynebacterium casei LMG S-19264T (=DSM 44701T), isolated from a smear-ripened cheese.</title>
        <authorList>
            <consortium name="US DOE Joint Genome Institute (JGI-PGF)"/>
            <person name="Walter F."/>
            <person name="Albersmeier A."/>
            <person name="Kalinowski J."/>
            <person name="Ruckert C."/>
        </authorList>
    </citation>
    <scope>NUCLEOTIDE SEQUENCE</scope>
    <source>
        <strain evidence="2">CGMCC 1.7086</strain>
    </source>
</reference>
<feature type="chain" id="PRO_5037356847" description="PEP-CTERM protein-sorting domain-containing protein" evidence="1">
    <location>
        <begin position="22"/>
        <end position="226"/>
    </location>
</feature>
<sequence length="226" mass="24148">MKRTSIWLLPLCLCIAPPSQANLIANGDFQSCDFSSWQQDSDGLGSPGTTGDFSIENTAGNCRALLTVDDGQSAQAFFANTLYQQLTLTALTGEHLWLHFDWAFFGTDGAPLTGDYFHIALNDGLGNLYGADGQLGTLLQSPTNGQSSYGSGMFSVLLDSSLYNQSGWYLDFTLGEGTAIGDGLFSTLAIDNVRLESVSAAISEPALPALFFLGLMTMGLLRREEG</sequence>
<evidence type="ECO:0008006" key="4">
    <source>
        <dbReference type="Google" id="ProtNLM"/>
    </source>
</evidence>
<evidence type="ECO:0000313" key="2">
    <source>
        <dbReference type="EMBL" id="GGO74513.1"/>
    </source>
</evidence>
<organism evidence="2 3">
    <name type="scientific">Bowmanella pacifica</name>
    <dbReference type="NCBI Taxonomy" id="502051"/>
    <lineage>
        <taxon>Bacteria</taxon>
        <taxon>Pseudomonadati</taxon>
        <taxon>Pseudomonadota</taxon>
        <taxon>Gammaproteobacteria</taxon>
        <taxon>Alteromonadales</taxon>
        <taxon>Alteromonadaceae</taxon>
        <taxon>Bowmanella</taxon>
    </lineage>
</organism>
<dbReference type="RefSeq" id="WP_188698914.1">
    <property type="nucleotide sequence ID" value="NZ_BMLS01000008.1"/>
</dbReference>
<dbReference type="EMBL" id="BMLS01000008">
    <property type="protein sequence ID" value="GGO74513.1"/>
    <property type="molecule type" value="Genomic_DNA"/>
</dbReference>
<evidence type="ECO:0000313" key="3">
    <source>
        <dbReference type="Proteomes" id="UP000606935"/>
    </source>
</evidence>
<keyword evidence="1" id="KW-0732">Signal</keyword>
<dbReference type="AlphaFoldDB" id="A0A917Z410"/>
<proteinExistence type="predicted"/>
<gene>
    <name evidence="2" type="ORF">GCM10010982_37510</name>
</gene>